<evidence type="ECO:0000313" key="2">
    <source>
        <dbReference type="Proteomes" id="UP000694044"/>
    </source>
</evidence>
<dbReference type="AlphaFoldDB" id="A0A8T1VDL4"/>
<evidence type="ECO:0000313" key="1">
    <source>
        <dbReference type="EMBL" id="KAG7379046.1"/>
    </source>
</evidence>
<protein>
    <submittedName>
        <fullName evidence="1">Uncharacterized protein</fullName>
    </submittedName>
</protein>
<name>A0A8T1VDL4_9STRA</name>
<proteinExistence type="predicted"/>
<organism evidence="1 2">
    <name type="scientific">Phytophthora pseudosyringae</name>
    <dbReference type="NCBI Taxonomy" id="221518"/>
    <lineage>
        <taxon>Eukaryota</taxon>
        <taxon>Sar</taxon>
        <taxon>Stramenopiles</taxon>
        <taxon>Oomycota</taxon>
        <taxon>Peronosporomycetes</taxon>
        <taxon>Peronosporales</taxon>
        <taxon>Peronosporaceae</taxon>
        <taxon>Phytophthora</taxon>
    </lineage>
</organism>
<comment type="caution">
    <text evidence="1">The sequence shown here is derived from an EMBL/GenBank/DDBJ whole genome shotgun (WGS) entry which is preliminary data.</text>
</comment>
<sequence>MKVAEEENELSAREVVDAATPAALKMTLAVEQERHDLDAASATRAKVAEATAVKAREDEAVWELQNRTKRQERIRGQRQQRQECKKLATHVLTSDGAAMVDFEHRQVEEIKLVVSMSGGVTAEQIRLNSKTTGMVAGGHGTCGGVPTQPLIGDANTGADAGETTDVVRSSVRVPRTRRRFEMRVRATRRVAASGLR</sequence>
<accession>A0A8T1VDL4</accession>
<dbReference type="Proteomes" id="UP000694044">
    <property type="component" value="Unassembled WGS sequence"/>
</dbReference>
<keyword evidence="2" id="KW-1185">Reference proteome</keyword>
<reference evidence="1" key="1">
    <citation type="submission" date="2021-02" db="EMBL/GenBank/DDBJ databases">
        <authorList>
            <person name="Palmer J.M."/>
        </authorList>
    </citation>
    <scope>NUCLEOTIDE SEQUENCE</scope>
    <source>
        <strain evidence="1">SCRP734</strain>
    </source>
</reference>
<dbReference type="EMBL" id="JAGDFM010000376">
    <property type="protein sequence ID" value="KAG7379046.1"/>
    <property type="molecule type" value="Genomic_DNA"/>
</dbReference>
<gene>
    <name evidence="1" type="ORF">PHYPSEUDO_009112</name>
</gene>